<organism evidence="2 3">
    <name type="scientific">Pseudomonas corrugata</name>
    <dbReference type="NCBI Taxonomy" id="47879"/>
    <lineage>
        <taxon>Bacteria</taxon>
        <taxon>Pseudomonadati</taxon>
        <taxon>Pseudomonadota</taxon>
        <taxon>Gammaproteobacteria</taxon>
        <taxon>Pseudomonadales</taxon>
        <taxon>Pseudomonadaceae</taxon>
        <taxon>Pseudomonas</taxon>
    </lineage>
</organism>
<dbReference type="Proteomes" id="UP000536720">
    <property type="component" value="Unassembled WGS sequence"/>
</dbReference>
<dbReference type="Pfam" id="PF00753">
    <property type="entry name" value="Lactamase_B"/>
    <property type="match status" value="1"/>
</dbReference>
<dbReference type="PANTHER" id="PTHR30619:SF1">
    <property type="entry name" value="RECOMBINATION PROTEIN 2"/>
    <property type="match status" value="1"/>
</dbReference>
<dbReference type="InterPro" id="IPR052159">
    <property type="entry name" value="Competence_DNA_uptake"/>
</dbReference>
<feature type="domain" description="Metallo-beta-lactamase" evidence="1">
    <location>
        <begin position="11"/>
        <end position="105"/>
    </location>
</feature>
<reference evidence="2 3" key="1">
    <citation type="journal article" date="2020" name="Front. Plant Sci.">
        <title>Isolation of Rhizosphere Bacteria That Improve Quality and Water Stress Tolerance in Greenhouse Ornamentals.</title>
        <authorList>
            <person name="Nordstedt N.P."/>
            <person name="Jones M.L."/>
        </authorList>
    </citation>
    <scope>NUCLEOTIDE SEQUENCE [LARGE SCALE GENOMIC DNA]</scope>
    <source>
        <strain evidence="2 3">C7D2</strain>
    </source>
</reference>
<gene>
    <name evidence="2" type="ORF">HNO91_05880</name>
</gene>
<protein>
    <submittedName>
        <fullName evidence="2">MBL fold metallo-hydrolase</fullName>
    </submittedName>
</protein>
<dbReference type="InterPro" id="IPR036866">
    <property type="entry name" value="RibonucZ/Hydroxyglut_hydro"/>
</dbReference>
<dbReference type="RefSeq" id="WP_175361929.1">
    <property type="nucleotide sequence ID" value="NZ_JABFMR010000003.1"/>
</dbReference>
<dbReference type="InterPro" id="IPR001279">
    <property type="entry name" value="Metallo-B-lactamas"/>
</dbReference>
<name>A0A7Y5Z302_9PSED</name>
<dbReference type="Gene3D" id="3.60.15.10">
    <property type="entry name" value="Ribonuclease Z/Hydroxyacylglutathione hydrolase-like"/>
    <property type="match status" value="1"/>
</dbReference>
<keyword evidence="2" id="KW-0378">Hydrolase</keyword>
<dbReference type="AlphaFoldDB" id="A0A7Y5Z302"/>
<evidence type="ECO:0000313" key="2">
    <source>
        <dbReference type="EMBL" id="NUT85937.1"/>
    </source>
</evidence>
<dbReference type="PANTHER" id="PTHR30619">
    <property type="entry name" value="DNA INTERNALIZATION/COMPETENCE PROTEIN COMEC/REC2"/>
    <property type="match status" value="1"/>
</dbReference>
<sequence>MYTKVNFVQAFHGDSILVEHESQKGNITILIDGGPKKAFTRKSGKQLISGPLKKELDKLIANSKKIDLLILSHVDSDHIGGIIKAFKHPNYLSHLTKKVLFNSPKVIATNAGIPPPPTFLDLEYFGDTRETSYKEGAEFEDILLGLDDIWHRESVTALDKYILNEEMAFHFLSPTQNDLHRMLTGWAEDSKSTDTETSGCKNDYEYSCESLLEADKFVEDPSVTNASSISFILSIGDKNMLFLGDAWPSSIVESLRKLEYTEEKKLKCCLVKISHHGSKGNTNNELLDLLDCDDFVITTDGSAHCLPHKLALARILSHSKSTKIHFNYPELINRIYSPAELEKYDGRVLPLDKDFVFE</sequence>
<dbReference type="EMBL" id="JABFMR010000003">
    <property type="protein sequence ID" value="NUT85937.1"/>
    <property type="molecule type" value="Genomic_DNA"/>
</dbReference>
<proteinExistence type="predicted"/>
<dbReference type="SUPFAM" id="SSF56281">
    <property type="entry name" value="Metallo-hydrolase/oxidoreductase"/>
    <property type="match status" value="1"/>
</dbReference>
<comment type="caution">
    <text evidence="2">The sequence shown here is derived from an EMBL/GenBank/DDBJ whole genome shotgun (WGS) entry which is preliminary data.</text>
</comment>
<evidence type="ECO:0000259" key="1">
    <source>
        <dbReference type="Pfam" id="PF00753"/>
    </source>
</evidence>
<evidence type="ECO:0000313" key="3">
    <source>
        <dbReference type="Proteomes" id="UP000536720"/>
    </source>
</evidence>
<accession>A0A7Y5Z302</accession>
<dbReference type="GO" id="GO:0016787">
    <property type="term" value="F:hydrolase activity"/>
    <property type="evidence" value="ECO:0007669"/>
    <property type="project" value="UniProtKB-KW"/>
</dbReference>